<dbReference type="AlphaFoldDB" id="I0Z387"/>
<dbReference type="SUPFAM" id="SSF46689">
    <property type="entry name" value="Homeodomain-like"/>
    <property type="match status" value="1"/>
</dbReference>
<dbReference type="GO" id="GO:0000978">
    <property type="term" value="F:RNA polymerase II cis-regulatory region sequence-specific DNA binding"/>
    <property type="evidence" value="ECO:0007669"/>
    <property type="project" value="TreeGrafter"/>
</dbReference>
<feature type="domain" description="HTH myb-type" evidence="4">
    <location>
        <begin position="53"/>
        <end position="102"/>
    </location>
</feature>
<evidence type="ECO:0000259" key="4">
    <source>
        <dbReference type="PROSITE" id="PS51294"/>
    </source>
</evidence>
<dbReference type="InterPro" id="IPR009057">
    <property type="entry name" value="Homeodomain-like_sf"/>
</dbReference>
<dbReference type="eggNOG" id="KOG0048">
    <property type="taxonomic scope" value="Eukaryota"/>
</dbReference>
<dbReference type="PROSITE" id="PS50090">
    <property type="entry name" value="MYB_LIKE"/>
    <property type="match status" value="2"/>
</dbReference>
<evidence type="ECO:0000256" key="2">
    <source>
        <dbReference type="ARBA" id="ARBA00023125"/>
    </source>
</evidence>
<dbReference type="CDD" id="cd00167">
    <property type="entry name" value="SANT"/>
    <property type="match status" value="2"/>
</dbReference>
<evidence type="ECO:0000259" key="3">
    <source>
        <dbReference type="PROSITE" id="PS50090"/>
    </source>
</evidence>
<dbReference type="OrthoDB" id="2143914at2759"/>
<dbReference type="PANTHER" id="PTHR45614:SF232">
    <property type="entry name" value="TRANSCRIPTION FACTOR MYB3R-2"/>
    <property type="match status" value="1"/>
</dbReference>
<dbReference type="Pfam" id="PF13921">
    <property type="entry name" value="Myb_DNA-bind_6"/>
    <property type="match status" value="1"/>
</dbReference>
<dbReference type="PROSITE" id="PS51294">
    <property type="entry name" value="HTH_MYB"/>
    <property type="match status" value="2"/>
</dbReference>
<dbReference type="InterPro" id="IPR017930">
    <property type="entry name" value="Myb_dom"/>
</dbReference>
<comment type="caution">
    <text evidence="5">The sequence shown here is derived from an EMBL/GenBank/DDBJ whole genome shotgun (WGS) entry which is preliminary data.</text>
</comment>
<dbReference type="EMBL" id="AGSI01000004">
    <property type="protein sequence ID" value="EIE25106.1"/>
    <property type="molecule type" value="Genomic_DNA"/>
</dbReference>
<feature type="non-terminal residue" evidence="5">
    <location>
        <position position="1"/>
    </location>
</feature>
<dbReference type="GO" id="GO:0005634">
    <property type="term" value="C:nucleus"/>
    <property type="evidence" value="ECO:0007669"/>
    <property type="project" value="TreeGrafter"/>
</dbReference>
<evidence type="ECO:0000313" key="5">
    <source>
        <dbReference type="EMBL" id="EIE25106.1"/>
    </source>
</evidence>
<dbReference type="Proteomes" id="UP000007264">
    <property type="component" value="Unassembled WGS sequence"/>
</dbReference>
<feature type="domain" description="HTH myb-type" evidence="4">
    <location>
        <begin position="1"/>
        <end position="52"/>
    </location>
</feature>
<dbReference type="STRING" id="574566.I0Z387"/>
<reference evidence="5 6" key="1">
    <citation type="journal article" date="2012" name="Genome Biol.">
        <title>The genome of the polar eukaryotic microalga coccomyxa subellipsoidea reveals traits of cold adaptation.</title>
        <authorList>
            <person name="Blanc G."/>
            <person name="Agarkova I."/>
            <person name="Grimwood J."/>
            <person name="Kuo A."/>
            <person name="Brueggeman A."/>
            <person name="Dunigan D."/>
            <person name="Gurnon J."/>
            <person name="Ladunga I."/>
            <person name="Lindquist E."/>
            <person name="Lucas S."/>
            <person name="Pangilinan J."/>
            <person name="Proschold T."/>
            <person name="Salamov A."/>
            <person name="Schmutz J."/>
            <person name="Weeks D."/>
            <person name="Yamada T."/>
            <person name="Claverie J.M."/>
            <person name="Grigoriev I."/>
            <person name="Van Etten J."/>
            <person name="Lomsadze A."/>
            <person name="Borodovsky M."/>
        </authorList>
    </citation>
    <scope>NUCLEOTIDE SEQUENCE [LARGE SCALE GENOMIC DNA]</scope>
    <source>
        <strain evidence="5 6">C-169</strain>
    </source>
</reference>
<dbReference type="FunFam" id="1.10.10.60:FF:000010">
    <property type="entry name" value="Transcriptional activator Myb isoform A"/>
    <property type="match status" value="1"/>
</dbReference>
<gene>
    <name evidence="5" type="ORF">COCSUDRAFT_9603</name>
</gene>
<dbReference type="GO" id="GO:0000981">
    <property type="term" value="F:DNA-binding transcription factor activity, RNA polymerase II-specific"/>
    <property type="evidence" value="ECO:0007669"/>
    <property type="project" value="TreeGrafter"/>
</dbReference>
<evidence type="ECO:0000313" key="6">
    <source>
        <dbReference type="Proteomes" id="UP000007264"/>
    </source>
</evidence>
<feature type="non-terminal residue" evidence="5">
    <location>
        <position position="102"/>
    </location>
</feature>
<name>I0Z387_COCSC</name>
<protein>
    <submittedName>
        <fullName evidence="5">Homeodomain-like protein</fullName>
    </submittedName>
</protein>
<proteinExistence type="predicted"/>
<dbReference type="InterPro" id="IPR001005">
    <property type="entry name" value="SANT/Myb"/>
</dbReference>
<feature type="domain" description="Myb-like" evidence="3">
    <location>
        <begin position="1"/>
        <end position="48"/>
    </location>
</feature>
<keyword evidence="2" id="KW-0238">DNA-binding</keyword>
<organism evidence="5 6">
    <name type="scientific">Coccomyxa subellipsoidea (strain C-169)</name>
    <name type="common">Green microalga</name>
    <dbReference type="NCBI Taxonomy" id="574566"/>
    <lineage>
        <taxon>Eukaryota</taxon>
        <taxon>Viridiplantae</taxon>
        <taxon>Chlorophyta</taxon>
        <taxon>core chlorophytes</taxon>
        <taxon>Trebouxiophyceae</taxon>
        <taxon>Trebouxiophyceae incertae sedis</taxon>
        <taxon>Coccomyxaceae</taxon>
        <taxon>Coccomyxa</taxon>
        <taxon>Coccomyxa subellipsoidea</taxon>
    </lineage>
</organism>
<dbReference type="InterPro" id="IPR050560">
    <property type="entry name" value="MYB_TF"/>
</dbReference>
<evidence type="ECO:0000256" key="1">
    <source>
        <dbReference type="ARBA" id="ARBA00022737"/>
    </source>
</evidence>
<dbReference type="RefSeq" id="XP_005649650.1">
    <property type="nucleotide sequence ID" value="XM_005649593.1"/>
</dbReference>
<keyword evidence="1" id="KW-0677">Repeat</keyword>
<accession>I0Z387</accession>
<dbReference type="PANTHER" id="PTHR45614">
    <property type="entry name" value="MYB PROTEIN-RELATED"/>
    <property type="match status" value="1"/>
</dbReference>
<keyword evidence="6" id="KW-1185">Reference proteome</keyword>
<dbReference type="GeneID" id="17043109"/>
<dbReference type="SMART" id="SM00717">
    <property type="entry name" value="SANT"/>
    <property type="match status" value="2"/>
</dbReference>
<dbReference type="Gene3D" id="1.10.10.60">
    <property type="entry name" value="Homeodomain-like"/>
    <property type="match status" value="2"/>
</dbReference>
<dbReference type="KEGG" id="csl:COCSUDRAFT_9603"/>
<sequence length="102" mass="12063">VKGNWLADEDDRLKQLVKTEGEGQWSAIARHFPGRIGKQCRERWHNQLRPDIKREAWTDEEETILIEAHRRVGNKWADIAKVITGRTENAVKNHWNATLRRR</sequence>
<feature type="domain" description="Myb-like" evidence="3">
    <location>
        <begin position="49"/>
        <end position="99"/>
    </location>
</feature>